<dbReference type="GO" id="GO:0032259">
    <property type="term" value="P:methylation"/>
    <property type="evidence" value="ECO:0007669"/>
    <property type="project" value="UniProtKB-KW"/>
</dbReference>
<keyword evidence="1" id="KW-0489">Methyltransferase</keyword>
<dbReference type="SUPFAM" id="SSF53335">
    <property type="entry name" value="S-adenosyl-L-methionine-dependent methyltransferases"/>
    <property type="match status" value="1"/>
</dbReference>
<keyword evidence="2" id="KW-1185">Reference proteome</keyword>
<accession>A0ABT6CGW6</accession>
<name>A0ABT6CGW6_9SPHN</name>
<dbReference type="InterPro" id="IPR029063">
    <property type="entry name" value="SAM-dependent_MTases_sf"/>
</dbReference>
<dbReference type="Pfam" id="PF13489">
    <property type="entry name" value="Methyltransf_23"/>
    <property type="match status" value="1"/>
</dbReference>
<evidence type="ECO:0000313" key="2">
    <source>
        <dbReference type="Proteomes" id="UP001222770"/>
    </source>
</evidence>
<dbReference type="RefSeq" id="WP_277274696.1">
    <property type="nucleotide sequence ID" value="NZ_JAROCY010000001.1"/>
</dbReference>
<keyword evidence="1" id="KW-0808">Transferase</keyword>
<reference evidence="1 2" key="1">
    <citation type="submission" date="2023-03" db="EMBL/GenBank/DDBJ databases">
        <title>Novosphingobium cyanobacteriorum sp. nov., isolated from a eutrophic reservoir during the Microcystis bloom period.</title>
        <authorList>
            <person name="Kang M."/>
            <person name="Le V."/>
            <person name="Ko S.-R."/>
            <person name="Lee S.-A."/>
            <person name="Ahn C.-Y."/>
        </authorList>
    </citation>
    <scope>NUCLEOTIDE SEQUENCE [LARGE SCALE GENOMIC DNA]</scope>
    <source>
        <strain evidence="1 2">HBC54</strain>
    </source>
</reference>
<dbReference type="EMBL" id="JAROCY010000001">
    <property type="protein sequence ID" value="MDF8331592.1"/>
    <property type="molecule type" value="Genomic_DNA"/>
</dbReference>
<gene>
    <name evidence="1" type="ORF">POM99_00110</name>
</gene>
<dbReference type="Proteomes" id="UP001222770">
    <property type="component" value="Unassembled WGS sequence"/>
</dbReference>
<dbReference type="Gene3D" id="3.40.50.150">
    <property type="entry name" value="Vaccinia Virus protein VP39"/>
    <property type="match status" value="1"/>
</dbReference>
<dbReference type="CDD" id="cd02440">
    <property type="entry name" value="AdoMet_MTases"/>
    <property type="match status" value="1"/>
</dbReference>
<organism evidence="1 2">
    <name type="scientific">Novosphingobium cyanobacteriorum</name>
    <dbReference type="NCBI Taxonomy" id="3024215"/>
    <lineage>
        <taxon>Bacteria</taxon>
        <taxon>Pseudomonadati</taxon>
        <taxon>Pseudomonadota</taxon>
        <taxon>Alphaproteobacteria</taxon>
        <taxon>Sphingomonadales</taxon>
        <taxon>Sphingomonadaceae</taxon>
        <taxon>Novosphingobium</taxon>
    </lineage>
</organism>
<dbReference type="GO" id="GO:0008168">
    <property type="term" value="F:methyltransferase activity"/>
    <property type="evidence" value="ECO:0007669"/>
    <property type="project" value="UniProtKB-KW"/>
</dbReference>
<proteinExistence type="predicted"/>
<protein>
    <submittedName>
        <fullName evidence="1">Class I SAM-dependent methyltransferase</fullName>
    </submittedName>
</protein>
<sequence length="244" mass="27442">MTVPACTTPELAAAAQELIAAHTDSWAVHYGRTQALRCADDALRLARLVPGGRVLNVGGAPYLFEVFAARLGLHVTSLDIDPARHAPVIERFGLTVRALDFEDAAQRATLDLSAFDVICLCEVFEHMRIDLVGMLRDIRARMAPQALIYLTTPNFFYAPRFVPMLRRGRSGPSLVSEWRKLHELGHMGHIREYTRTELEELFAFTGFTTTCAFRNSRPTKKRFLGALSRLDRFCQEFVFTLRAG</sequence>
<comment type="caution">
    <text evidence="1">The sequence shown here is derived from an EMBL/GenBank/DDBJ whole genome shotgun (WGS) entry which is preliminary data.</text>
</comment>
<evidence type="ECO:0000313" key="1">
    <source>
        <dbReference type="EMBL" id="MDF8331592.1"/>
    </source>
</evidence>